<organism evidence="2 3">
    <name type="scientific">Pieris brassicae</name>
    <name type="common">White butterfly</name>
    <name type="synonym">Large white butterfly</name>
    <dbReference type="NCBI Taxonomy" id="7116"/>
    <lineage>
        <taxon>Eukaryota</taxon>
        <taxon>Metazoa</taxon>
        <taxon>Ecdysozoa</taxon>
        <taxon>Arthropoda</taxon>
        <taxon>Hexapoda</taxon>
        <taxon>Insecta</taxon>
        <taxon>Pterygota</taxon>
        <taxon>Neoptera</taxon>
        <taxon>Endopterygota</taxon>
        <taxon>Lepidoptera</taxon>
        <taxon>Glossata</taxon>
        <taxon>Ditrysia</taxon>
        <taxon>Papilionoidea</taxon>
        <taxon>Pieridae</taxon>
        <taxon>Pierinae</taxon>
        <taxon>Pieris</taxon>
    </lineage>
</organism>
<dbReference type="EMBL" id="CALOZG010000085">
    <property type="protein sequence ID" value="CAH4038024.1"/>
    <property type="molecule type" value="Genomic_DNA"/>
</dbReference>
<evidence type="ECO:0000313" key="2">
    <source>
        <dbReference type="EMBL" id="CAH4038024.1"/>
    </source>
</evidence>
<accession>A0A9P0TYR2</accession>
<evidence type="ECO:0000313" key="3">
    <source>
        <dbReference type="Proteomes" id="UP001152562"/>
    </source>
</evidence>
<comment type="caution">
    <text evidence="2">The sequence shown here is derived from an EMBL/GenBank/DDBJ whole genome shotgun (WGS) entry which is preliminary data.</text>
</comment>
<proteinExistence type="predicted"/>
<dbReference type="AlphaFoldDB" id="A0A9P0TYR2"/>
<feature type="compositionally biased region" description="Basic and acidic residues" evidence="1">
    <location>
        <begin position="1"/>
        <end position="14"/>
    </location>
</feature>
<keyword evidence="3" id="KW-1185">Reference proteome</keyword>
<evidence type="ECO:0000256" key="1">
    <source>
        <dbReference type="SAM" id="MobiDB-lite"/>
    </source>
</evidence>
<protein>
    <submittedName>
        <fullName evidence="2">Uncharacterized protein</fullName>
    </submittedName>
</protein>
<name>A0A9P0TYR2_PIEBR</name>
<gene>
    <name evidence="2" type="ORF">PIBRA_LOCUS13626</name>
</gene>
<reference evidence="2" key="1">
    <citation type="submission" date="2022-05" db="EMBL/GenBank/DDBJ databases">
        <authorList>
            <person name="Okamura Y."/>
        </authorList>
    </citation>
    <scope>NUCLEOTIDE SEQUENCE</scope>
</reference>
<sequence>MRCEHSGRGGDRVDAVGAGAQEPPHRARAKPPPHPHPFVPPTKTPWLIASSVNRNNSPAYRKHITGIVHSYDHDC</sequence>
<feature type="region of interest" description="Disordered" evidence="1">
    <location>
        <begin position="1"/>
        <end position="44"/>
    </location>
</feature>
<feature type="compositionally biased region" description="Pro residues" evidence="1">
    <location>
        <begin position="34"/>
        <end position="43"/>
    </location>
</feature>
<dbReference type="Proteomes" id="UP001152562">
    <property type="component" value="Unassembled WGS sequence"/>
</dbReference>